<dbReference type="Pfam" id="PF00501">
    <property type="entry name" value="AMP-binding"/>
    <property type="match status" value="1"/>
</dbReference>
<dbReference type="PANTHER" id="PTHR43201:SF5">
    <property type="entry name" value="MEDIUM-CHAIN ACYL-COA LIGASE ACSF2, MITOCHONDRIAL"/>
    <property type="match status" value="1"/>
</dbReference>
<evidence type="ECO:0000256" key="1">
    <source>
        <dbReference type="ARBA" id="ARBA00006432"/>
    </source>
</evidence>
<dbReference type="PROSITE" id="PS00455">
    <property type="entry name" value="AMP_BINDING"/>
    <property type="match status" value="1"/>
</dbReference>
<dbReference type="GO" id="GO:0031956">
    <property type="term" value="F:medium-chain fatty acid-CoA ligase activity"/>
    <property type="evidence" value="ECO:0007669"/>
    <property type="project" value="TreeGrafter"/>
</dbReference>
<proteinExistence type="inferred from homology"/>
<organism evidence="4 5">
    <name type="scientific">Virgisporangium ochraceum</name>
    <dbReference type="NCBI Taxonomy" id="65505"/>
    <lineage>
        <taxon>Bacteria</taxon>
        <taxon>Bacillati</taxon>
        <taxon>Actinomycetota</taxon>
        <taxon>Actinomycetes</taxon>
        <taxon>Micromonosporales</taxon>
        <taxon>Micromonosporaceae</taxon>
        <taxon>Virgisporangium</taxon>
    </lineage>
</organism>
<dbReference type="Gene3D" id="3.30.300.30">
    <property type="match status" value="1"/>
</dbReference>
<dbReference type="InterPro" id="IPR020845">
    <property type="entry name" value="AMP-binding_CS"/>
</dbReference>
<dbReference type="AlphaFoldDB" id="A0A8J4EB54"/>
<sequence>MLTELAAALRGRDSDRPAVIGRITRGELALLSDRYAVALHHSGLSTGDTLGLAVRPGPRALAVMLAAHRLGLRVAVLDPSAGPDVLVARLRLAAPALVVADAAAQAAAGWAAPVARRAGLSLPRLRAIAPVVTVGRRLPGCAPSIRDRDGAPPAAFDGDGDALVIFTSGTTSQPRAVVHTRASVAAGTRAVADLVRPAAGVPVVGGTLFVLVPALACGAPVALPARSPRRLARQISAVRPQATYLTPPQLRAALSAGARFTGSVYSGSAPVSATLLGRVVAAGAADAFGVYALTEIFPAAVVSAAEKTTFAGTGDLVGAPLPGVQASVDRHGVLRLAAPQAADRYLGEDPFLTVDTGDVGHLVDGRIVLGGRAKDMILRGAENIYPGLYEPALHVPGVDLALLVGVPAGDGDERLVAVVQPRAGASARAVRAALDTPLRRMGAARPDAVLLADVPLTGRSRKPDRAAASAFAARYLEGVAP</sequence>
<keyword evidence="5" id="KW-1185">Reference proteome</keyword>
<dbReference type="GO" id="GO:0006631">
    <property type="term" value="P:fatty acid metabolic process"/>
    <property type="evidence" value="ECO:0007669"/>
    <property type="project" value="TreeGrafter"/>
</dbReference>
<dbReference type="Gene3D" id="3.40.50.12780">
    <property type="entry name" value="N-terminal domain of ligase-like"/>
    <property type="match status" value="1"/>
</dbReference>
<evidence type="ECO:0000256" key="2">
    <source>
        <dbReference type="ARBA" id="ARBA00022598"/>
    </source>
</evidence>
<evidence type="ECO:0000313" key="4">
    <source>
        <dbReference type="EMBL" id="GIJ68229.1"/>
    </source>
</evidence>
<dbReference type="InterPro" id="IPR042099">
    <property type="entry name" value="ANL_N_sf"/>
</dbReference>
<evidence type="ECO:0000259" key="3">
    <source>
        <dbReference type="Pfam" id="PF00501"/>
    </source>
</evidence>
<comment type="caution">
    <text evidence="4">The sequence shown here is derived from an EMBL/GenBank/DDBJ whole genome shotgun (WGS) entry which is preliminary data.</text>
</comment>
<gene>
    <name evidence="4" type="ORF">Voc01_031460</name>
</gene>
<name>A0A8J4EB54_9ACTN</name>
<dbReference type="SUPFAM" id="SSF56801">
    <property type="entry name" value="Acetyl-CoA synthetase-like"/>
    <property type="match status" value="1"/>
</dbReference>
<dbReference type="InterPro" id="IPR045851">
    <property type="entry name" value="AMP-bd_C_sf"/>
</dbReference>
<keyword evidence="2" id="KW-0436">Ligase</keyword>
<protein>
    <submittedName>
        <fullName evidence="4">Fatty-acyl-CoA synthase</fullName>
    </submittedName>
</protein>
<evidence type="ECO:0000313" key="5">
    <source>
        <dbReference type="Proteomes" id="UP000635606"/>
    </source>
</evidence>
<dbReference type="PANTHER" id="PTHR43201">
    <property type="entry name" value="ACYL-COA SYNTHETASE"/>
    <property type="match status" value="1"/>
</dbReference>
<accession>A0A8J4EB54</accession>
<dbReference type="Proteomes" id="UP000635606">
    <property type="component" value="Unassembled WGS sequence"/>
</dbReference>
<feature type="domain" description="AMP-dependent synthetase/ligase" evidence="3">
    <location>
        <begin position="13"/>
        <end position="328"/>
    </location>
</feature>
<comment type="similarity">
    <text evidence="1">Belongs to the ATP-dependent AMP-binding enzyme family.</text>
</comment>
<dbReference type="InterPro" id="IPR000873">
    <property type="entry name" value="AMP-dep_synth/lig_dom"/>
</dbReference>
<reference evidence="4" key="1">
    <citation type="submission" date="2021-01" db="EMBL/GenBank/DDBJ databases">
        <title>Whole genome shotgun sequence of Virgisporangium ochraceum NBRC 16418.</title>
        <authorList>
            <person name="Komaki H."/>
            <person name="Tamura T."/>
        </authorList>
    </citation>
    <scope>NUCLEOTIDE SEQUENCE</scope>
    <source>
        <strain evidence="4">NBRC 16418</strain>
    </source>
</reference>
<dbReference type="EMBL" id="BOPH01000038">
    <property type="protein sequence ID" value="GIJ68229.1"/>
    <property type="molecule type" value="Genomic_DNA"/>
</dbReference>
<dbReference type="RefSeq" id="WP_203928179.1">
    <property type="nucleotide sequence ID" value="NZ_BOPH01000038.1"/>
</dbReference>